<name>A0AAD5YJI8_9APHY</name>
<dbReference type="GO" id="GO:0001228">
    <property type="term" value="F:DNA-binding transcription activator activity, RNA polymerase II-specific"/>
    <property type="evidence" value="ECO:0007669"/>
    <property type="project" value="TreeGrafter"/>
</dbReference>
<proteinExistence type="predicted"/>
<feature type="region of interest" description="Disordered" evidence="4">
    <location>
        <begin position="170"/>
        <end position="191"/>
    </location>
</feature>
<dbReference type="PANTHER" id="PTHR10270:SF161">
    <property type="entry name" value="SEX-DETERMINING REGION Y PROTEIN"/>
    <property type="match status" value="1"/>
</dbReference>
<evidence type="ECO:0000256" key="4">
    <source>
        <dbReference type="SAM" id="MobiDB-lite"/>
    </source>
</evidence>
<feature type="region of interest" description="Disordered" evidence="4">
    <location>
        <begin position="301"/>
        <end position="355"/>
    </location>
</feature>
<keyword evidence="7" id="KW-1185">Reference proteome</keyword>
<dbReference type="Pfam" id="PF00505">
    <property type="entry name" value="HMG_box"/>
    <property type="match status" value="1"/>
</dbReference>
<evidence type="ECO:0000313" key="6">
    <source>
        <dbReference type="EMBL" id="KAJ3488302.1"/>
    </source>
</evidence>
<reference evidence="6" key="1">
    <citation type="submission" date="2022-07" db="EMBL/GenBank/DDBJ databases">
        <title>Genome Sequence of Physisporinus lineatus.</title>
        <authorList>
            <person name="Buettner E."/>
        </authorList>
    </citation>
    <scope>NUCLEOTIDE SEQUENCE</scope>
    <source>
        <strain evidence="6">VT162</strain>
    </source>
</reference>
<dbReference type="PANTHER" id="PTHR10270">
    <property type="entry name" value="SOX TRANSCRIPTION FACTOR"/>
    <property type="match status" value="1"/>
</dbReference>
<dbReference type="SUPFAM" id="SSF47095">
    <property type="entry name" value="HMG-box"/>
    <property type="match status" value="1"/>
</dbReference>
<evidence type="ECO:0000259" key="5">
    <source>
        <dbReference type="PROSITE" id="PS50118"/>
    </source>
</evidence>
<evidence type="ECO:0000256" key="1">
    <source>
        <dbReference type="ARBA" id="ARBA00023125"/>
    </source>
</evidence>
<dbReference type="CDD" id="cd01389">
    <property type="entry name" value="HMG-box_ROX1-like"/>
    <property type="match status" value="1"/>
</dbReference>
<dbReference type="AlphaFoldDB" id="A0AAD5YJI8"/>
<evidence type="ECO:0000256" key="3">
    <source>
        <dbReference type="PROSITE-ProRule" id="PRU00267"/>
    </source>
</evidence>
<evidence type="ECO:0000313" key="7">
    <source>
        <dbReference type="Proteomes" id="UP001212997"/>
    </source>
</evidence>
<dbReference type="GO" id="GO:0000978">
    <property type="term" value="F:RNA polymerase II cis-regulatory region sequence-specific DNA binding"/>
    <property type="evidence" value="ECO:0007669"/>
    <property type="project" value="TreeGrafter"/>
</dbReference>
<feature type="DNA-binding region" description="HMG box" evidence="3">
    <location>
        <begin position="89"/>
        <end position="158"/>
    </location>
</feature>
<organism evidence="6 7">
    <name type="scientific">Meripilus lineatus</name>
    <dbReference type="NCBI Taxonomy" id="2056292"/>
    <lineage>
        <taxon>Eukaryota</taxon>
        <taxon>Fungi</taxon>
        <taxon>Dikarya</taxon>
        <taxon>Basidiomycota</taxon>
        <taxon>Agaricomycotina</taxon>
        <taxon>Agaricomycetes</taxon>
        <taxon>Polyporales</taxon>
        <taxon>Meripilaceae</taxon>
        <taxon>Meripilus</taxon>
    </lineage>
</organism>
<accession>A0AAD5YJI8</accession>
<sequence>MSNQDIHNPMLNELDDDDGMPPLVDYPCPSMTFTFATDMTPISYSTDPTSFEVVPEKSANHTFIYDPPAEPALGATRNSHAKKRDASYIPRPPNAFILFRSSFIRAQHIPGKIEGNHSALSKIIGKYWKSLPREEREVWEAKAIVAQAEHRKKYPDWRFRPGANALAKVKDGPKRRANRKGRGEAEKEERSREKRCAKIADLLVAGKKGTELEVAIEAYDCETGGARDVKSEGCGYLLMQVKDKAEGVTSSGNEAGVASLPVKLSTQKSSANSNGRKEARSLSPDASHDIRFKTPLTAMFKRSSSAPAPLSRDPDDAPSVHSVPSLTRRDSLSSASSVDAFETAPTPPYVADHEDQARVTGDITTMSDSSRDLKDGNGMSASHVGFSPNADYTPCTQITWVDTYNSTIYDVNTHSPTLPAFEPDLDENPSPAQSPLAYSYDLLSEGDRFVTVPFLGTTSTTEISSPEGHYTHVQSSYSTLKGWAGDVYSKCSSFGFASYPDPYVLGSTQAPMVYNPDNVMKDAFAAAANAPYEDWGSVFRGPGRFCASDYADGLQHYAQGLQDMTRRQDNSCQLF</sequence>
<dbReference type="GO" id="GO:0005634">
    <property type="term" value="C:nucleus"/>
    <property type="evidence" value="ECO:0007669"/>
    <property type="project" value="UniProtKB-UniRule"/>
</dbReference>
<feature type="region of interest" description="Disordered" evidence="4">
    <location>
        <begin position="259"/>
        <end position="288"/>
    </location>
</feature>
<dbReference type="Proteomes" id="UP001212997">
    <property type="component" value="Unassembled WGS sequence"/>
</dbReference>
<feature type="compositionally biased region" description="Basic and acidic residues" evidence="4">
    <location>
        <begin position="181"/>
        <end position="191"/>
    </location>
</feature>
<keyword evidence="2" id="KW-0804">Transcription</keyword>
<dbReference type="InterPro" id="IPR009071">
    <property type="entry name" value="HMG_box_dom"/>
</dbReference>
<evidence type="ECO:0000256" key="2">
    <source>
        <dbReference type="ARBA" id="ARBA00023163"/>
    </source>
</evidence>
<gene>
    <name evidence="6" type="ORF">NLI96_g2936</name>
</gene>
<feature type="compositionally biased region" description="Basic and acidic residues" evidence="4">
    <location>
        <begin position="275"/>
        <end position="288"/>
    </location>
</feature>
<dbReference type="GO" id="GO:0030154">
    <property type="term" value="P:cell differentiation"/>
    <property type="evidence" value="ECO:0007669"/>
    <property type="project" value="TreeGrafter"/>
</dbReference>
<dbReference type="SMART" id="SM00398">
    <property type="entry name" value="HMG"/>
    <property type="match status" value="1"/>
</dbReference>
<keyword evidence="3" id="KW-0539">Nucleus</keyword>
<dbReference type="InterPro" id="IPR050140">
    <property type="entry name" value="SRY-related_HMG-box_TF-like"/>
</dbReference>
<dbReference type="PROSITE" id="PS50118">
    <property type="entry name" value="HMG_BOX_2"/>
    <property type="match status" value="1"/>
</dbReference>
<dbReference type="Gene3D" id="1.10.30.10">
    <property type="entry name" value="High mobility group box domain"/>
    <property type="match status" value="1"/>
</dbReference>
<keyword evidence="1 3" id="KW-0238">DNA-binding</keyword>
<protein>
    <recommendedName>
        <fullName evidence="5">HMG box domain-containing protein</fullName>
    </recommendedName>
</protein>
<dbReference type="InterPro" id="IPR036910">
    <property type="entry name" value="HMG_box_dom_sf"/>
</dbReference>
<feature type="compositionally biased region" description="Polar residues" evidence="4">
    <location>
        <begin position="264"/>
        <end position="274"/>
    </location>
</feature>
<dbReference type="EMBL" id="JANAWD010000070">
    <property type="protein sequence ID" value="KAJ3488302.1"/>
    <property type="molecule type" value="Genomic_DNA"/>
</dbReference>
<comment type="caution">
    <text evidence="6">The sequence shown here is derived from an EMBL/GenBank/DDBJ whole genome shotgun (WGS) entry which is preliminary data.</text>
</comment>
<feature type="domain" description="HMG box" evidence="5">
    <location>
        <begin position="89"/>
        <end position="158"/>
    </location>
</feature>